<reference evidence="2 3" key="1">
    <citation type="submission" date="2014-09" db="EMBL/GenBank/DDBJ databases">
        <title>Draft Genome Sequence of Draconibacterium sp. JN14CK-3.</title>
        <authorList>
            <person name="Dong C."/>
            <person name="Lai Q."/>
            <person name="Shao Z."/>
        </authorList>
    </citation>
    <scope>NUCLEOTIDE SEQUENCE [LARGE SCALE GENOMIC DNA]</scope>
    <source>
        <strain evidence="2 3">JN14CK-3</strain>
    </source>
</reference>
<accession>A0A0D8J888</accession>
<keyword evidence="1" id="KW-0472">Membrane</keyword>
<sequence length="145" mass="16992">MEQQTALIISVIILIMSGVYGKIRFTLNSLSAKMSPFKSEQNKLEVIMQPKWFLYSTYLMTVLWLALAVILFMIFKWWTLLYLPLSIIVVSILSIIVPPSKKSVTVMFFKTTHTRYRQRFNYNSEEEELLIKANNFLSKITNLKN</sequence>
<comment type="caution">
    <text evidence="2">The sequence shown here is derived from an EMBL/GenBank/DDBJ whole genome shotgun (WGS) entry which is preliminary data.</text>
</comment>
<evidence type="ECO:0000313" key="3">
    <source>
        <dbReference type="Proteomes" id="UP000032544"/>
    </source>
</evidence>
<keyword evidence="1" id="KW-1133">Transmembrane helix</keyword>
<organism evidence="2 3">
    <name type="scientific">Draconibacterium sediminis</name>
    <dbReference type="NCBI Taxonomy" id="1544798"/>
    <lineage>
        <taxon>Bacteria</taxon>
        <taxon>Pseudomonadati</taxon>
        <taxon>Bacteroidota</taxon>
        <taxon>Bacteroidia</taxon>
        <taxon>Marinilabiliales</taxon>
        <taxon>Prolixibacteraceae</taxon>
        <taxon>Draconibacterium</taxon>
    </lineage>
</organism>
<dbReference type="Proteomes" id="UP000032544">
    <property type="component" value="Unassembled WGS sequence"/>
</dbReference>
<feature type="transmembrane region" description="Helical" evidence="1">
    <location>
        <begin position="6"/>
        <end position="25"/>
    </location>
</feature>
<protein>
    <submittedName>
        <fullName evidence="2">Uncharacterized protein</fullName>
    </submittedName>
</protein>
<evidence type="ECO:0000256" key="1">
    <source>
        <dbReference type="SAM" id="Phobius"/>
    </source>
</evidence>
<feature type="transmembrane region" description="Helical" evidence="1">
    <location>
        <begin position="52"/>
        <end position="75"/>
    </location>
</feature>
<proteinExistence type="predicted"/>
<dbReference type="AlphaFoldDB" id="A0A0D8J888"/>
<dbReference type="RefSeq" id="WP_045031719.1">
    <property type="nucleotide sequence ID" value="NZ_JRHC01000004.1"/>
</dbReference>
<feature type="transmembrane region" description="Helical" evidence="1">
    <location>
        <begin position="81"/>
        <end position="100"/>
    </location>
</feature>
<keyword evidence="3" id="KW-1185">Reference proteome</keyword>
<dbReference type="EMBL" id="JRHC01000004">
    <property type="protein sequence ID" value="KJF43097.1"/>
    <property type="molecule type" value="Genomic_DNA"/>
</dbReference>
<gene>
    <name evidence="2" type="ORF">LH29_17105</name>
</gene>
<evidence type="ECO:0000313" key="2">
    <source>
        <dbReference type="EMBL" id="KJF43097.1"/>
    </source>
</evidence>
<dbReference type="STRING" id="1544798.LH29_17105"/>
<keyword evidence="1" id="KW-0812">Transmembrane</keyword>
<name>A0A0D8J888_9BACT</name>